<keyword evidence="4" id="KW-1185">Reference proteome</keyword>
<feature type="transmembrane region" description="Helical" evidence="2">
    <location>
        <begin position="47"/>
        <end position="65"/>
    </location>
</feature>
<protein>
    <submittedName>
        <fullName evidence="3">Uncharacterized protein</fullName>
    </submittedName>
</protein>
<keyword evidence="2" id="KW-0812">Transmembrane</keyword>
<evidence type="ECO:0000313" key="4">
    <source>
        <dbReference type="Proteomes" id="UP001354971"/>
    </source>
</evidence>
<evidence type="ECO:0000256" key="2">
    <source>
        <dbReference type="SAM" id="Phobius"/>
    </source>
</evidence>
<feature type="transmembrane region" description="Helical" evidence="2">
    <location>
        <begin position="71"/>
        <end position="93"/>
    </location>
</feature>
<reference evidence="3 4" key="1">
    <citation type="submission" date="2024-01" db="EMBL/GenBank/DDBJ databases">
        <title>Hyphobacterium bacterium isolated from marine sediment.</title>
        <authorList>
            <person name="Zhao S."/>
        </authorList>
    </citation>
    <scope>NUCLEOTIDE SEQUENCE [LARGE SCALE GENOMIC DNA]</scope>
    <source>
        <strain evidence="4">HN65</strain>
    </source>
</reference>
<accession>A0ABU7LS94</accession>
<dbReference type="Proteomes" id="UP001354971">
    <property type="component" value="Unassembled WGS sequence"/>
</dbReference>
<comment type="caution">
    <text evidence="3">The sequence shown here is derived from an EMBL/GenBank/DDBJ whole genome shotgun (WGS) entry which is preliminary data.</text>
</comment>
<keyword evidence="2" id="KW-1133">Transmembrane helix</keyword>
<feature type="region of interest" description="Disordered" evidence="1">
    <location>
        <begin position="1"/>
        <end position="24"/>
    </location>
</feature>
<evidence type="ECO:0000256" key="1">
    <source>
        <dbReference type="SAM" id="MobiDB-lite"/>
    </source>
</evidence>
<sequence>MEAAYSIGRSSKRDQERGGSAASASHYFSRNTMRVANAYRDVRWRRLACQSGIALLLMSAALAPAGGNLAVLLWLGGLGLAACTAYTSVMKLLDAARRH</sequence>
<proteinExistence type="predicted"/>
<keyword evidence="2" id="KW-0472">Membrane</keyword>
<gene>
    <name evidence="3" type="ORF">V0U79_10310</name>
</gene>
<name>A0ABU7LS94_9PROT</name>
<organism evidence="3 4">
    <name type="scientific">Hyphobacterium lacteum</name>
    <dbReference type="NCBI Taxonomy" id="3116575"/>
    <lineage>
        <taxon>Bacteria</taxon>
        <taxon>Pseudomonadati</taxon>
        <taxon>Pseudomonadota</taxon>
        <taxon>Alphaproteobacteria</taxon>
        <taxon>Maricaulales</taxon>
        <taxon>Maricaulaceae</taxon>
        <taxon>Hyphobacterium</taxon>
    </lineage>
</organism>
<dbReference type="EMBL" id="JAZDRP010000005">
    <property type="protein sequence ID" value="MEE2526763.1"/>
    <property type="molecule type" value="Genomic_DNA"/>
</dbReference>
<evidence type="ECO:0000313" key="3">
    <source>
        <dbReference type="EMBL" id="MEE2526763.1"/>
    </source>
</evidence>